<organism evidence="1 2">
    <name type="scientific">Pantoea rodasii</name>
    <dbReference type="NCBI Taxonomy" id="1076549"/>
    <lineage>
        <taxon>Bacteria</taxon>
        <taxon>Pseudomonadati</taxon>
        <taxon>Pseudomonadota</taxon>
        <taxon>Gammaproteobacteria</taxon>
        <taxon>Enterobacterales</taxon>
        <taxon>Erwiniaceae</taxon>
        <taxon>Pantoea</taxon>
    </lineage>
</organism>
<proteinExistence type="predicted"/>
<dbReference type="InterPro" id="IPR024651">
    <property type="entry name" value="FAD-SLDH_ssu"/>
</dbReference>
<evidence type="ECO:0000313" key="1">
    <source>
        <dbReference type="EMBL" id="KHJ67250.1"/>
    </source>
</evidence>
<dbReference type="EMBL" id="JTJJ01000054">
    <property type="protein sequence ID" value="KHJ67250.1"/>
    <property type="molecule type" value="Genomic_DNA"/>
</dbReference>
<gene>
    <name evidence="1" type="ORF">QU24_15070</name>
</gene>
<dbReference type="InterPro" id="IPR006311">
    <property type="entry name" value="TAT_signal"/>
</dbReference>
<comment type="caution">
    <text evidence="1">The sequence shown here is derived from an EMBL/GenBank/DDBJ whole genome shotgun (WGS) entry which is preliminary data.</text>
</comment>
<sequence length="188" mass="20395">MKRHFAPETVSVSKNGTGSTRREFLLATLGLTVTGAVAALPGRALAAGVIHASDAVKQFVRVSQAITEHQHLDVALAARFYEVMATRDTQFVPRLAQLTTLITPQISAQDFLAKASSAGLHDFLYQIVTAWYTGTVGDDYHGTLVAYKQALMYQTVSDGLVVPTYCGNGPIWWTAPVPDEHNGHLEQL</sequence>
<reference evidence="1 2" key="1">
    <citation type="submission" date="2014-11" db="EMBL/GenBank/DDBJ databases">
        <title>Genome sequencing of Pantoea rodasii ND03.</title>
        <authorList>
            <person name="Muhamad Yunos N.Y."/>
            <person name="Chan K.-G."/>
        </authorList>
    </citation>
    <scope>NUCLEOTIDE SEQUENCE [LARGE SCALE GENOMIC DNA]</scope>
    <source>
        <strain evidence="1 2">ND03</strain>
    </source>
</reference>
<dbReference type="Proteomes" id="UP000030853">
    <property type="component" value="Unassembled WGS sequence"/>
</dbReference>
<evidence type="ECO:0000313" key="2">
    <source>
        <dbReference type="Proteomes" id="UP000030853"/>
    </source>
</evidence>
<dbReference type="PROSITE" id="PS51318">
    <property type="entry name" value="TAT"/>
    <property type="match status" value="1"/>
</dbReference>
<protein>
    <submittedName>
        <fullName evidence="1">Dehydrogenase</fullName>
    </submittedName>
</protein>
<dbReference type="Pfam" id="PF12318">
    <property type="entry name" value="FAD-SLDH"/>
    <property type="match status" value="1"/>
</dbReference>
<dbReference type="AlphaFoldDB" id="A0A0B1R829"/>
<accession>A0A0B1R829</accession>
<dbReference type="RefSeq" id="WP_039332568.1">
    <property type="nucleotide sequence ID" value="NZ_JTJJ01000054.1"/>
</dbReference>
<name>A0A0B1R829_9GAMM</name>